<dbReference type="InterPro" id="IPR058031">
    <property type="entry name" value="AAA_lid_NorR"/>
</dbReference>
<dbReference type="Proteomes" id="UP001141259">
    <property type="component" value="Unassembled WGS sequence"/>
</dbReference>
<feature type="region of interest" description="Disordered" evidence="3">
    <location>
        <begin position="347"/>
        <end position="378"/>
    </location>
</feature>
<dbReference type="PANTHER" id="PTHR32071">
    <property type="entry name" value="TRANSCRIPTIONAL REGULATORY PROTEIN"/>
    <property type="match status" value="1"/>
</dbReference>
<dbReference type="GO" id="GO:0005524">
    <property type="term" value="F:ATP binding"/>
    <property type="evidence" value="ECO:0007669"/>
    <property type="project" value="UniProtKB-KW"/>
</dbReference>
<name>A0A9X2VJJ3_9PSEU</name>
<dbReference type="GO" id="GO:0006355">
    <property type="term" value="P:regulation of DNA-templated transcription"/>
    <property type="evidence" value="ECO:0007669"/>
    <property type="project" value="InterPro"/>
</dbReference>
<dbReference type="EMBL" id="JANYMP010000005">
    <property type="protein sequence ID" value="MCS7477771.1"/>
    <property type="molecule type" value="Genomic_DNA"/>
</dbReference>
<proteinExistence type="predicted"/>
<dbReference type="SMART" id="SM00382">
    <property type="entry name" value="AAA"/>
    <property type="match status" value="1"/>
</dbReference>
<dbReference type="Gene3D" id="1.10.8.60">
    <property type="match status" value="1"/>
</dbReference>
<keyword evidence="1" id="KW-0547">Nucleotide-binding</keyword>
<dbReference type="Gene3D" id="3.40.50.300">
    <property type="entry name" value="P-loop containing nucleotide triphosphate hydrolases"/>
    <property type="match status" value="1"/>
</dbReference>
<dbReference type="FunFam" id="3.40.50.300:FF:000006">
    <property type="entry name" value="DNA-binding transcriptional regulator NtrC"/>
    <property type="match status" value="1"/>
</dbReference>
<dbReference type="InterPro" id="IPR003593">
    <property type="entry name" value="AAA+_ATPase"/>
</dbReference>
<feature type="domain" description="Sigma-54 factor interaction" evidence="4">
    <location>
        <begin position="119"/>
        <end position="346"/>
    </location>
</feature>
<evidence type="ECO:0000256" key="1">
    <source>
        <dbReference type="ARBA" id="ARBA00022741"/>
    </source>
</evidence>
<dbReference type="Pfam" id="PF25601">
    <property type="entry name" value="AAA_lid_14"/>
    <property type="match status" value="1"/>
</dbReference>
<comment type="caution">
    <text evidence="5">The sequence shown here is derived from an EMBL/GenBank/DDBJ whole genome shotgun (WGS) entry which is preliminary data.</text>
</comment>
<evidence type="ECO:0000313" key="6">
    <source>
        <dbReference type="Proteomes" id="UP001141259"/>
    </source>
</evidence>
<accession>A0A9X2VJJ3</accession>
<dbReference type="InterPro" id="IPR027417">
    <property type="entry name" value="P-loop_NTPase"/>
</dbReference>
<dbReference type="AlphaFoldDB" id="A0A9X2VJJ3"/>
<sequence length="451" mass="48221">MTWLVDLDEHAASRAVVRALRAADPRTEVVRAPRAEPSGLVLCSRESAALDELLSATAGAGWHVIVVAVEKGLEPWSVLARGAADVLTWDGDPEAVLARVARAREVDELVRAPQVSATLRGSSPALAAALRDLVTAARFARGPILILGETGTGKELAARVAHRMESGSGPLVVVDCTTVVPSLSGSELFGHEKGAFTGAVNVRIGACAAANGGTLMLDEVGELPLELQSELLRVVQEGTYKRVGSDTWHTTRFRLVCATNRDLAEEVRAGRFRADLYHRIAASTVRMPPLRDRPEDVVPLFTAFVAEAEGRREPVRLTSWVERAVRARAYPGNLRDLRQLAQRVAARHVGPGPVTPGDLPPADRPDRAGPAVSAEPDEDRDLGTLLARVVRVHLAAGTNLRDLRERVAEVAVDAALSEAGGNVRAAAVRLGVTDRALHHRLAEARKRTAVS</sequence>
<organism evidence="5 6">
    <name type="scientific">Umezawaea endophytica</name>
    <dbReference type="NCBI Taxonomy" id="1654476"/>
    <lineage>
        <taxon>Bacteria</taxon>
        <taxon>Bacillati</taxon>
        <taxon>Actinomycetota</taxon>
        <taxon>Actinomycetes</taxon>
        <taxon>Pseudonocardiales</taxon>
        <taxon>Pseudonocardiaceae</taxon>
        <taxon>Umezawaea</taxon>
    </lineage>
</organism>
<dbReference type="SUPFAM" id="SSF52540">
    <property type="entry name" value="P-loop containing nucleoside triphosphate hydrolases"/>
    <property type="match status" value="1"/>
</dbReference>
<keyword evidence="2" id="KW-0067">ATP-binding</keyword>
<evidence type="ECO:0000256" key="3">
    <source>
        <dbReference type="SAM" id="MobiDB-lite"/>
    </source>
</evidence>
<dbReference type="Pfam" id="PF00158">
    <property type="entry name" value="Sigma54_activat"/>
    <property type="match status" value="1"/>
</dbReference>
<reference evidence="5" key="1">
    <citation type="submission" date="2022-08" db="EMBL/GenBank/DDBJ databases">
        <authorList>
            <person name="Tistechok S."/>
            <person name="Samborskyy M."/>
            <person name="Roman I."/>
        </authorList>
    </citation>
    <scope>NUCLEOTIDE SEQUENCE</scope>
    <source>
        <strain evidence="5">DSM 103496</strain>
    </source>
</reference>
<gene>
    <name evidence="5" type="ORF">NZH93_12980</name>
</gene>
<dbReference type="CDD" id="cd00009">
    <property type="entry name" value="AAA"/>
    <property type="match status" value="1"/>
</dbReference>
<evidence type="ECO:0000313" key="5">
    <source>
        <dbReference type="EMBL" id="MCS7477771.1"/>
    </source>
</evidence>
<evidence type="ECO:0000259" key="4">
    <source>
        <dbReference type="PROSITE" id="PS50045"/>
    </source>
</evidence>
<dbReference type="RefSeq" id="WP_259623284.1">
    <property type="nucleotide sequence ID" value="NZ_JANYMP010000005.1"/>
</dbReference>
<evidence type="ECO:0000256" key="2">
    <source>
        <dbReference type="ARBA" id="ARBA00022840"/>
    </source>
</evidence>
<protein>
    <submittedName>
        <fullName evidence="5">Sigma 54-interacting transcriptional regulator</fullName>
    </submittedName>
</protein>
<dbReference type="PROSITE" id="PS50045">
    <property type="entry name" value="SIGMA54_INTERACT_4"/>
    <property type="match status" value="1"/>
</dbReference>
<dbReference type="InterPro" id="IPR002078">
    <property type="entry name" value="Sigma_54_int"/>
</dbReference>
<keyword evidence="6" id="KW-1185">Reference proteome</keyword>